<evidence type="ECO:0000256" key="4">
    <source>
        <dbReference type="ARBA" id="ARBA00012462"/>
    </source>
</evidence>
<comment type="catalytic activity">
    <reaction evidence="1">
        <text>Release of an N-terminal tripeptide from a polypeptide.</text>
        <dbReference type="EC" id="3.4.14.10"/>
    </reaction>
</comment>
<name>A0A166PCR6_9AGAM</name>
<dbReference type="PROSITE" id="PS51695">
    <property type="entry name" value="SEDOLISIN"/>
    <property type="match status" value="1"/>
</dbReference>
<keyword evidence="9 11" id="KW-0106">Calcium</keyword>
<feature type="active site" description="Charge relay system" evidence="11">
    <location>
        <position position="490"/>
    </location>
</feature>
<dbReference type="GO" id="GO:0008240">
    <property type="term" value="F:tripeptidyl-peptidase activity"/>
    <property type="evidence" value="ECO:0007669"/>
    <property type="project" value="UniProtKB-EC"/>
</dbReference>
<sequence>MLGSLVLSALCTAFSVAASSIYSLAVHETLDAIPDGFFEVGPASGDSLIILQLALKPRDIDGLEKVFYEISTPGNVKYGQHLSKEEVAAFVKPTNLSTTMVNDWLASNHLASTSVSLSGSTFQVSLPVSKANEMLGTNFHVFRENTTGKQAIRALSYSIPANLKGHLDHVHPTVNFPVVGPISLRATATTPSNPTVPASCHETITPTCIQDIYNVPTSPATQSTNKFFVSGLSGQYANKKDLKAYLTANRPDLSPNTSFSFISVANGTKSQNLSASGIEATLDVQFSVGMASNVPITFVSVGPADIETDQEFWVAMQDEINYLLTMESPPTTLTSSYGQNENTISHSMATTMCNLYMQLGARGVSVMFASGDGGVSGLQLRACKGKPFMPTFPSTCPYVTSVGATQLDKSGNHEKGGNLGYGYSSTGGFSRHFAAPAYQFTQVSSFLQSLGPTYAGLYNASGRGFPDVSALGVNLTMVWKGETMLINGTSAATPVFSAIVALVNDRLLAAGKSSLGFLNPLLYSAHGTAALTDIISGHNPGCGTEGFTVGVGWDPMTGLGTPIFSKFLEIAGVE</sequence>
<dbReference type="GO" id="GO:0004252">
    <property type="term" value="F:serine-type endopeptidase activity"/>
    <property type="evidence" value="ECO:0007669"/>
    <property type="project" value="UniProtKB-UniRule"/>
</dbReference>
<proteinExistence type="predicted"/>
<dbReference type="Pfam" id="PF00082">
    <property type="entry name" value="Peptidase_S8"/>
    <property type="match status" value="1"/>
</dbReference>
<feature type="signal peptide" evidence="12">
    <location>
        <begin position="1"/>
        <end position="18"/>
    </location>
</feature>
<keyword evidence="15" id="KW-1185">Reference proteome</keyword>
<dbReference type="InterPro" id="IPR036852">
    <property type="entry name" value="Peptidase_S8/S53_dom_sf"/>
</dbReference>
<feature type="active site" description="Charge relay system" evidence="11">
    <location>
        <position position="279"/>
    </location>
</feature>
<dbReference type="GO" id="GO:0046872">
    <property type="term" value="F:metal ion binding"/>
    <property type="evidence" value="ECO:0007669"/>
    <property type="project" value="UniProtKB-UniRule"/>
</dbReference>
<keyword evidence="7 11" id="KW-0378">Hydrolase</keyword>
<reference evidence="14 15" key="1">
    <citation type="journal article" date="2016" name="Mol. Biol. Evol.">
        <title>Comparative Genomics of Early-Diverging Mushroom-Forming Fungi Provides Insights into the Origins of Lignocellulose Decay Capabilities.</title>
        <authorList>
            <person name="Nagy L.G."/>
            <person name="Riley R."/>
            <person name="Tritt A."/>
            <person name="Adam C."/>
            <person name="Daum C."/>
            <person name="Floudas D."/>
            <person name="Sun H."/>
            <person name="Yadav J.S."/>
            <person name="Pangilinan J."/>
            <person name="Larsson K.H."/>
            <person name="Matsuura K."/>
            <person name="Barry K."/>
            <person name="Labutti K."/>
            <person name="Kuo R."/>
            <person name="Ohm R.A."/>
            <person name="Bhattacharya S.S."/>
            <person name="Shirouzu T."/>
            <person name="Yoshinaga Y."/>
            <person name="Martin F.M."/>
            <person name="Grigoriev I.V."/>
            <person name="Hibbett D.S."/>
        </authorList>
    </citation>
    <scope>NUCLEOTIDE SEQUENCE [LARGE SCALE GENOMIC DNA]</scope>
    <source>
        <strain evidence="14 15">CBS 109695</strain>
    </source>
</reference>
<dbReference type="SUPFAM" id="SSF54897">
    <property type="entry name" value="Protease propeptides/inhibitors"/>
    <property type="match status" value="1"/>
</dbReference>
<dbReference type="Proteomes" id="UP000076532">
    <property type="component" value="Unassembled WGS sequence"/>
</dbReference>
<keyword evidence="10" id="KW-0865">Zymogen</keyword>
<evidence type="ECO:0000256" key="12">
    <source>
        <dbReference type="SAM" id="SignalP"/>
    </source>
</evidence>
<keyword evidence="5 11" id="KW-0645">Protease</keyword>
<evidence type="ECO:0000256" key="8">
    <source>
        <dbReference type="ARBA" id="ARBA00022825"/>
    </source>
</evidence>
<protein>
    <recommendedName>
        <fullName evidence="4">tripeptidyl-peptidase II</fullName>
        <ecNumber evidence="4">3.4.14.10</ecNumber>
    </recommendedName>
</protein>
<feature type="binding site" evidence="11">
    <location>
        <position position="552"/>
    </location>
    <ligand>
        <name>Ca(2+)</name>
        <dbReference type="ChEBI" id="CHEBI:29108"/>
    </ligand>
</feature>
<feature type="binding site" evidence="11">
    <location>
        <position position="554"/>
    </location>
    <ligand>
        <name>Ca(2+)</name>
        <dbReference type="ChEBI" id="CHEBI:29108"/>
    </ligand>
</feature>
<dbReference type="OrthoDB" id="409122at2759"/>
<evidence type="ECO:0000256" key="9">
    <source>
        <dbReference type="ARBA" id="ARBA00022837"/>
    </source>
</evidence>
<evidence type="ECO:0000256" key="10">
    <source>
        <dbReference type="ARBA" id="ARBA00023145"/>
    </source>
</evidence>
<evidence type="ECO:0000256" key="3">
    <source>
        <dbReference type="ARBA" id="ARBA00004239"/>
    </source>
</evidence>
<evidence type="ECO:0000256" key="7">
    <source>
        <dbReference type="ARBA" id="ARBA00022801"/>
    </source>
</evidence>
<dbReference type="CDD" id="cd04056">
    <property type="entry name" value="Peptidases_S53"/>
    <property type="match status" value="1"/>
</dbReference>
<evidence type="ECO:0000256" key="6">
    <source>
        <dbReference type="ARBA" id="ARBA00022723"/>
    </source>
</evidence>
<organism evidence="14 15">
    <name type="scientific">Athelia psychrophila</name>
    <dbReference type="NCBI Taxonomy" id="1759441"/>
    <lineage>
        <taxon>Eukaryota</taxon>
        <taxon>Fungi</taxon>
        <taxon>Dikarya</taxon>
        <taxon>Basidiomycota</taxon>
        <taxon>Agaricomycotina</taxon>
        <taxon>Agaricomycetes</taxon>
        <taxon>Agaricomycetidae</taxon>
        <taxon>Atheliales</taxon>
        <taxon>Atheliaceae</taxon>
        <taxon>Athelia</taxon>
    </lineage>
</organism>
<dbReference type="PROSITE" id="PS00138">
    <property type="entry name" value="SUBTILASE_SER"/>
    <property type="match status" value="1"/>
</dbReference>
<dbReference type="Gene3D" id="3.40.50.200">
    <property type="entry name" value="Peptidase S8/S53 domain"/>
    <property type="match status" value="1"/>
</dbReference>
<evidence type="ECO:0000259" key="13">
    <source>
        <dbReference type="PROSITE" id="PS51695"/>
    </source>
</evidence>
<comment type="function">
    <text evidence="2">Secreted tripeptidyl-peptidase which degrades proteins at acidic pHs and is involved in virulence.</text>
</comment>
<feature type="chain" id="PRO_5007878207" description="tripeptidyl-peptidase II" evidence="12">
    <location>
        <begin position="19"/>
        <end position="574"/>
    </location>
</feature>
<keyword evidence="12" id="KW-0732">Signal</keyword>
<comment type="cofactor">
    <cofactor evidence="11">
        <name>Ca(2+)</name>
        <dbReference type="ChEBI" id="CHEBI:29108"/>
    </cofactor>
    <text evidence="11">Binds 1 Ca(2+) ion per subunit.</text>
</comment>
<feature type="active site" description="Charge relay system" evidence="11">
    <location>
        <position position="283"/>
    </location>
</feature>
<feature type="domain" description="Peptidase S53" evidence="13">
    <location>
        <begin position="203"/>
        <end position="574"/>
    </location>
</feature>
<keyword evidence="8 11" id="KW-0720">Serine protease</keyword>
<evidence type="ECO:0000256" key="2">
    <source>
        <dbReference type="ARBA" id="ARBA00002451"/>
    </source>
</evidence>
<gene>
    <name evidence="14" type="ORF">FIBSPDRAFT_820015</name>
</gene>
<dbReference type="Pfam" id="PF09286">
    <property type="entry name" value="Pro-kuma_activ"/>
    <property type="match status" value="1"/>
</dbReference>
<evidence type="ECO:0000256" key="1">
    <source>
        <dbReference type="ARBA" id="ARBA00001910"/>
    </source>
</evidence>
<dbReference type="InterPro" id="IPR050819">
    <property type="entry name" value="Tripeptidyl-peptidase_I"/>
</dbReference>
<evidence type="ECO:0000313" key="14">
    <source>
        <dbReference type="EMBL" id="KZP25956.1"/>
    </source>
</evidence>
<dbReference type="PANTHER" id="PTHR14218:SF15">
    <property type="entry name" value="TRIPEPTIDYL-PEPTIDASE 1"/>
    <property type="match status" value="1"/>
</dbReference>
<accession>A0A166PCR6</accession>
<dbReference type="EMBL" id="KV417517">
    <property type="protein sequence ID" value="KZP25956.1"/>
    <property type="molecule type" value="Genomic_DNA"/>
</dbReference>
<dbReference type="InterPro" id="IPR015366">
    <property type="entry name" value="S53_propep"/>
</dbReference>
<comment type="subcellular location">
    <subcellularLocation>
        <location evidence="3">Secreted</location>
        <location evidence="3">Extracellular space</location>
    </subcellularLocation>
</comment>
<evidence type="ECO:0000313" key="15">
    <source>
        <dbReference type="Proteomes" id="UP000076532"/>
    </source>
</evidence>
<dbReference type="InterPro" id="IPR000209">
    <property type="entry name" value="Peptidase_S8/S53_dom"/>
</dbReference>
<dbReference type="STRING" id="436010.A0A166PCR6"/>
<dbReference type="EC" id="3.4.14.10" evidence="4"/>
<dbReference type="PANTHER" id="PTHR14218">
    <property type="entry name" value="PROTEASE S8 TRIPEPTIDYL PEPTIDASE I CLN2"/>
    <property type="match status" value="1"/>
</dbReference>
<feature type="binding site" evidence="11">
    <location>
        <position position="533"/>
    </location>
    <ligand>
        <name>Ca(2+)</name>
        <dbReference type="ChEBI" id="CHEBI:29108"/>
    </ligand>
</feature>
<dbReference type="InterPro" id="IPR030400">
    <property type="entry name" value="Sedolisin_dom"/>
</dbReference>
<dbReference type="SMART" id="SM00944">
    <property type="entry name" value="Pro-kuma_activ"/>
    <property type="match status" value="1"/>
</dbReference>
<feature type="binding site" evidence="11">
    <location>
        <position position="534"/>
    </location>
    <ligand>
        <name>Ca(2+)</name>
        <dbReference type="ChEBI" id="CHEBI:29108"/>
    </ligand>
</feature>
<dbReference type="InterPro" id="IPR023828">
    <property type="entry name" value="Peptidase_S8_Ser-AS"/>
</dbReference>
<dbReference type="CDD" id="cd11377">
    <property type="entry name" value="Pro-peptidase_S53"/>
    <property type="match status" value="1"/>
</dbReference>
<dbReference type="SUPFAM" id="SSF52743">
    <property type="entry name" value="Subtilisin-like"/>
    <property type="match status" value="1"/>
</dbReference>
<evidence type="ECO:0000256" key="11">
    <source>
        <dbReference type="PROSITE-ProRule" id="PRU01032"/>
    </source>
</evidence>
<dbReference type="GO" id="GO:0006508">
    <property type="term" value="P:proteolysis"/>
    <property type="evidence" value="ECO:0007669"/>
    <property type="project" value="UniProtKB-KW"/>
</dbReference>
<evidence type="ECO:0000256" key="5">
    <source>
        <dbReference type="ARBA" id="ARBA00022670"/>
    </source>
</evidence>
<dbReference type="AlphaFoldDB" id="A0A166PCR6"/>
<dbReference type="GO" id="GO:0005576">
    <property type="term" value="C:extracellular region"/>
    <property type="evidence" value="ECO:0007669"/>
    <property type="project" value="UniProtKB-SubCell"/>
</dbReference>
<keyword evidence="6 11" id="KW-0479">Metal-binding</keyword>